<comment type="caution">
    <text evidence="1">The sequence shown here is derived from an EMBL/GenBank/DDBJ whole genome shotgun (WGS) entry which is preliminary data.</text>
</comment>
<dbReference type="EMBL" id="JRNR01000091">
    <property type="protein sequence ID" value="KGF48515.1"/>
    <property type="molecule type" value="Genomic_DNA"/>
</dbReference>
<dbReference type="Proteomes" id="UP000029538">
    <property type="component" value="Unassembled WGS sequence"/>
</dbReference>
<organism evidence="1 2">
    <name type="scientific">Prevotella disiens DNF00882</name>
    <dbReference type="NCBI Taxonomy" id="1401075"/>
    <lineage>
        <taxon>Bacteria</taxon>
        <taxon>Pseudomonadati</taxon>
        <taxon>Bacteroidota</taxon>
        <taxon>Bacteroidia</taxon>
        <taxon>Bacteroidales</taxon>
        <taxon>Prevotellaceae</taxon>
        <taxon>Prevotella</taxon>
    </lineage>
</organism>
<gene>
    <name evidence="1" type="ORF">HMPREF0654_08780</name>
</gene>
<reference evidence="1 2" key="1">
    <citation type="submission" date="2014-07" db="EMBL/GenBank/DDBJ databases">
        <authorList>
            <person name="McCorrison J."/>
            <person name="Sanka R."/>
            <person name="Torralba M."/>
            <person name="Gillis M."/>
            <person name="Haft D.H."/>
            <person name="Methe B."/>
            <person name="Sutton G."/>
            <person name="Nelson K.E."/>
        </authorList>
    </citation>
    <scope>NUCLEOTIDE SEQUENCE [LARGE SCALE GENOMIC DNA]</scope>
    <source>
        <strain evidence="1 2">DNF00882</strain>
    </source>
</reference>
<evidence type="ECO:0000313" key="2">
    <source>
        <dbReference type="Proteomes" id="UP000029538"/>
    </source>
</evidence>
<sequence>MNEKLLDRVSVEKIDALVDALSEVISSMRITAENSYSCYRNEAYWACYSLRNMMFTSLRRREQKLSGE</sequence>
<accession>A0A096ANZ7</accession>
<proteinExistence type="predicted"/>
<name>A0A096ANZ7_9BACT</name>
<evidence type="ECO:0000313" key="1">
    <source>
        <dbReference type="EMBL" id="KGF48515.1"/>
    </source>
</evidence>
<protein>
    <submittedName>
        <fullName evidence="1">S-adenosylmethionine synthetase</fullName>
    </submittedName>
</protein>
<dbReference type="RefSeq" id="WP_036884025.1">
    <property type="nucleotide sequence ID" value="NZ_JRNR01000091.1"/>
</dbReference>
<dbReference type="AlphaFoldDB" id="A0A096ANZ7"/>